<proteinExistence type="predicted"/>
<dbReference type="NCBIfam" id="NF041325">
    <property type="entry name" value="Bacteroid_MobB"/>
    <property type="match status" value="1"/>
</dbReference>
<dbReference type="Proteomes" id="UP000620874">
    <property type="component" value="Unassembled WGS sequence"/>
</dbReference>
<sequence length="409" mass="46231">MVAKISTGKDLYGALAYNQTKVENGHAKILDANLLPYPEDGRFRMGETMKAFTAWLPSHYRTEKPVIHISLNPHPDDELTDGQLAAIGREYMEKLGYGNQPFLIFKHTDIDRHHIHIVSLRVDSGGRKISDRFEHRRSKEITEQLEQKYRLHPAEGQKKAEEWKLRPVDAARGDIRRQIADTLKPLLKLYRFQSMGEFRALLSLYNIGMEEVRGEAGGRAYHGIVYTALDADGNKVATPIKSARLGKMAGAEGLQRRMEWSASRIRADGCRERLRPPLAGALQEAGDEADFRRRLAAMNVDLVLRRNESGRIYGVTFIDHTSRTVLNGSRLGKEFSANALEARFNVAQPGLSEKVQPHIATSAPEPDTDGKVLGGLFSAIEPETSFVPRHPRLHKPDKKKRRRRYGRQD</sequence>
<dbReference type="EMBL" id="JACSPP010000005">
    <property type="protein sequence ID" value="MBD8039372.1"/>
    <property type="molecule type" value="Genomic_DNA"/>
</dbReference>
<dbReference type="InterPro" id="IPR005094">
    <property type="entry name" value="Endonuclease_MobA/VirD2"/>
</dbReference>
<keyword evidence="4" id="KW-1185">Reference proteome</keyword>
<organism evidence="3 4">
    <name type="scientific">Phocaeicola intestinalis</name>
    <dbReference type="NCBI Taxonomy" id="2762212"/>
    <lineage>
        <taxon>Bacteria</taxon>
        <taxon>Pseudomonadati</taxon>
        <taxon>Bacteroidota</taxon>
        <taxon>Bacteroidia</taxon>
        <taxon>Bacteroidales</taxon>
        <taxon>Bacteroidaceae</taxon>
        <taxon>Phocaeicola</taxon>
    </lineage>
</organism>
<dbReference type="RefSeq" id="WP_191762935.1">
    <property type="nucleotide sequence ID" value="NZ_JACSPP010000005.1"/>
</dbReference>
<gene>
    <name evidence="3" type="ORF">H9625_02710</name>
</gene>
<evidence type="ECO:0000313" key="4">
    <source>
        <dbReference type="Proteomes" id="UP000620874"/>
    </source>
</evidence>
<feature type="region of interest" description="Disordered" evidence="1">
    <location>
        <begin position="382"/>
        <end position="409"/>
    </location>
</feature>
<accession>A0ABR8Y5E5</accession>
<evidence type="ECO:0000256" key="1">
    <source>
        <dbReference type="SAM" id="MobiDB-lite"/>
    </source>
</evidence>
<comment type="caution">
    <text evidence="3">The sequence shown here is derived from an EMBL/GenBank/DDBJ whole genome shotgun (WGS) entry which is preliminary data.</text>
</comment>
<evidence type="ECO:0000313" key="3">
    <source>
        <dbReference type="EMBL" id="MBD8039372.1"/>
    </source>
</evidence>
<evidence type="ECO:0000259" key="2">
    <source>
        <dbReference type="Pfam" id="PF03432"/>
    </source>
</evidence>
<name>A0ABR8Y5E5_9BACT</name>
<feature type="compositionally biased region" description="Basic residues" evidence="1">
    <location>
        <begin position="389"/>
        <end position="409"/>
    </location>
</feature>
<feature type="domain" description="MobA/VirD2-like nuclease" evidence="2">
    <location>
        <begin position="51"/>
        <end position="151"/>
    </location>
</feature>
<reference evidence="3 4" key="1">
    <citation type="submission" date="2020-08" db="EMBL/GenBank/DDBJ databases">
        <title>A Genomic Blueprint of the Chicken Gut Microbiome.</title>
        <authorList>
            <person name="Gilroy R."/>
            <person name="Ravi A."/>
            <person name="Getino M."/>
            <person name="Pursley I."/>
            <person name="Horton D.L."/>
            <person name="Alikhan N.-F."/>
            <person name="Baker D."/>
            <person name="Gharbi K."/>
            <person name="Hall N."/>
            <person name="Watson M."/>
            <person name="Adriaenssens E.M."/>
            <person name="Foster-Nyarko E."/>
            <person name="Jarju S."/>
            <person name="Secka A."/>
            <person name="Antonio M."/>
            <person name="Oren A."/>
            <person name="Chaudhuri R."/>
            <person name="La Ragione R.M."/>
            <person name="Hildebrand F."/>
            <person name="Pallen M.J."/>
        </authorList>
    </citation>
    <scope>NUCLEOTIDE SEQUENCE [LARGE SCALE GENOMIC DNA]</scope>
    <source>
        <strain evidence="3 4">Sa1CVN1</strain>
    </source>
</reference>
<protein>
    <submittedName>
        <fullName evidence="3">Relaxase/mobilization nuclease domain-containing protein</fullName>
    </submittedName>
</protein>
<dbReference type="Pfam" id="PF03432">
    <property type="entry name" value="Relaxase"/>
    <property type="match status" value="1"/>
</dbReference>